<dbReference type="PRINTS" id="PR01626">
    <property type="entry name" value="LCACHANNELB"/>
</dbReference>
<name>A0A7T8QX02_CALRO</name>
<dbReference type="AlphaFoldDB" id="A0A7T8QX02"/>
<dbReference type="Gene3D" id="2.30.30.40">
    <property type="entry name" value="SH3 Domains"/>
    <property type="match status" value="1"/>
</dbReference>
<feature type="compositionally biased region" description="Low complexity" evidence="5">
    <location>
        <begin position="155"/>
        <end position="168"/>
    </location>
</feature>
<dbReference type="InterPro" id="IPR027417">
    <property type="entry name" value="P-loop_NTPase"/>
</dbReference>
<dbReference type="EMBL" id="CP045891">
    <property type="protein sequence ID" value="QQP58098.1"/>
    <property type="molecule type" value="Genomic_DNA"/>
</dbReference>
<dbReference type="Pfam" id="PF12052">
    <property type="entry name" value="VGCC_beta4Aa_N"/>
    <property type="match status" value="1"/>
</dbReference>
<evidence type="ECO:0000313" key="8">
    <source>
        <dbReference type="Proteomes" id="UP000595437"/>
    </source>
</evidence>
<dbReference type="InterPro" id="IPR036028">
    <property type="entry name" value="SH3-like_dom_sf"/>
</dbReference>
<feature type="compositionally biased region" description="Acidic residues" evidence="5">
    <location>
        <begin position="176"/>
        <end position="188"/>
    </location>
</feature>
<dbReference type="Gene3D" id="3.40.50.300">
    <property type="entry name" value="P-loop containing nucleotide triphosphate hydrolases"/>
    <property type="match status" value="1"/>
</dbReference>
<feature type="compositionally biased region" description="Low complexity" evidence="5">
    <location>
        <begin position="11"/>
        <end position="27"/>
    </location>
</feature>
<feature type="domain" description="SH3" evidence="6">
    <location>
        <begin position="55"/>
        <end position="124"/>
    </location>
</feature>
<dbReference type="Proteomes" id="UP000595437">
    <property type="component" value="Chromosome 2"/>
</dbReference>
<feature type="region of interest" description="Disordered" evidence="5">
    <location>
        <begin position="1"/>
        <end position="36"/>
    </location>
</feature>
<keyword evidence="8" id="KW-1185">Reference proteome</keyword>
<evidence type="ECO:0000256" key="1">
    <source>
        <dbReference type="ARBA" id="ARBA00010836"/>
    </source>
</evidence>
<dbReference type="GO" id="GO:0005891">
    <property type="term" value="C:voltage-gated calcium channel complex"/>
    <property type="evidence" value="ECO:0007669"/>
    <property type="project" value="InterPro"/>
</dbReference>
<dbReference type="Pfam" id="PF00625">
    <property type="entry name" value="Guanylate_kin"/>
    <property type="match status" value="1"/>
</dbReference>
<dbReference type="PROSITE" id="PS50002">
    <property type="entry name" value="SH3"/>
    <property type="match status" value="1"/>
</dbReference>
<evidence type="ECO:0000256" key="2">
    <source>
        <dbReference type="ARBA" id="ARBA00022443"/>
    </source>
</evidence>
<dbReference type="GO" id="GO:0005245">
    <property type="term" value="F:voltage-gated calcium channel activity"/>
    <property type="evidence" value="ECO:0007669"/>
    <property type="project" value="InterPro"/>
</dbReference>
<dbReference type="SUPFAM" id="SSF50044">
    <property type="entry name" value="SH3-domain"/>
    <property type="match status" value="1"/>
</dbReference>
<organism evidence="7 8">
    <name type="scientific">Caligus rogercresseyi</name>
    <name type="common">Sea louse</name>
    <dbReference type="NCBI Taxonomy" id="217165"/>
    <lineage>
        <taxon>Eukaryota</taxon>
        <taxon>Metazoa</taxon>
        <taxon>Ecdysozoa</taxon>
        <taxon>Arthropoda</taxon>
        <taxon>Crustacea</taxon>
        <taxon>Multicrustacea</taxon>
        <taxon>Hexanauplia</taxon>
        <taxon>Copepoda</taxon>
        <taxon>Siphonostomatoida</taxon>
        <taxon>Caligidae</taxon>
        <taxon>Caligus</taxon>
    </lineage>
</organism>
<evidence type="ECO:0000313" key="7">
    <source>
        <dbReference type="EMBL" id="QQP58098.1"/>
    </source>
</evidence>
<proteinExistence type="inferred from homology"/>
<feature type="compositionally biased region" description="Polar residues" evidence="5">
    <location>
        <begin position="1"/>
        <end position="10"/>
    </location>
</feature>
<gene>
    <name evidence="7" type="ORF">FKW44_003311</name>
</gene>
<protein>
    <recommendedName>
        <fullName evidence="6">SH3 domain-containing protein</fullName>
    </recommendedName>
</protein>
<dbReference type="InterPro" id="IPR046937">
    <property type="entry name" value="CAB1-4_N_A-dom"/>
</dbReference>
<dbReference type="SUPFAM" id="SSF52540">
    <property type="entry name" value="P-loop containing nucleoside triphosphate hydrolases"/>
    <property type="match status" value="1"/>
</dbReference>
<evidence type="ECO:0000256" key="4">
    <source>
        <dbReference type="PROSITE-ProRule" id="PRU00192"/>
    </source>
</evidence>
<dbReference type="PANTHER" id="PTHR11824">
    <property type="entry name" value="VOLTAGE-DEPENDENT CALCIUM CHANNEL BETA SUBUNIT"/>
    <property type="match status" value="1"/>
</dbReference>
<dbReference type="InterPro" id="IPR008145">
    <property type="entry name" value="GK/Ca_channel_bsu"/>
</dbReference>
<dbReference type="CDD" id="cd11863">
    <property type="entry name" value="SH3_CACNB"/>
    <property type="match status" value="1"/>
</dbReference>
<evidence type="ECO:0000256" key="3">
    <source>
        <dbReference type="ARBA" id="ARBA00022553"/>
    </source>
</evidence>
<evidence type="ECO:0000259" key="6">
    <source>
        <dbReference type="PROSITE" id="PS50002"/>
    </source>
</evidence>
<dbReference type="InterPro" id="IPR000584">
    <property type="entry name" value="VDCC_L_bsu"/>
</dbReference>
<feature type="region of interest" description="Disordered" evidence="5">
    <location>
        <begin position="153"/>
        <end position="233"/>
    </location>
</feature>
<accession>A0A7T8QX02</accession>
<comment type="similarity">
    <text evidence="1">Belongs to the calcium channel beta subunit family.</text>
</comment>
<sequence>MKGRSAYSSIYRQGSGESSYSQRSSDLSLDEEREHFRRDTERQALLQLEKSRSKPVAFAVKTNVAFDGSLDDDSPVHGYAVSFGIGDYLHIMERYDQNWWIGRKVQVNCDIGFIPSPAKLETLRIILAQNKNAKVYANKQASSKLLFQGKKKLPGAAGNNAGAHGSNNHHPKDASMESEETLEGEEEAVASGPPGRRNTAEAGSESDHQQGGGGVSSSLVEQERKKKGLLGKKQEQIPPYDVVPSMRPVVIIGPSLKGYEVTDMMQKALFDFLKRRFESRIIISRVSADISLAKKNVLNNPSKRALMERSNARSSSSMAEVQSEVERIFELAKTLQLVVLDCDTINHPSQLLKTSLNPILVYLQISSPKVYRGSSNHAESHRRET</sequence>
<dbReference type="OrthoDB" id="5962384at2759"/>
<keyword evidence="2 4" id="KW-0728">SH3 domain</keyword>
<reference evidence="8" key="1">
    <citation type="submission" date="2021-01" db="EMBL/GenBank/DDBJ databases">
        <title>Caligus Genome Assembly.</title>
        <authorList>
            <person name="Gallardo-Escarate C."/>
        </authorList>
    </citation>
    <scope>NUCLEOTIDE SEQUENCE [LARGE SCALE GENOMIC DNA]</scope>
</reference>
<dbReference type="InterPro" id="IPR001452">
    <property type="entry name" value="SH3_domain"/>
</dbReference>
<evidence type="ECO:0000256" key="5">
    <source>
        <dbReference type="SAM" id="MobiDB-lite"/>
    </source>
</evidence>
<keyword evidence="3" id="KW-0597">Phosphoprotein</keyword>